<feature type="transmembrane region" description="Helical" evidence="1">
    <location>
        <begin position="12"/>
        <end position="31"/>
    </location>
</feature>
<keyword evidence="3" id="KW-1185">Reference proteome</keyword>
<protein>
    <submittedName>
        <fullName evidence="2">Uncharacterized protein</fullName>
    </submittedName>
</protein>
<feature type="transmembrane region" description="Helical" evidence="1">
    <location>
        <begin position="43"/>
        <end position="64"/>
    </location>
</feature>
<reference evidence="2 3" key="1">
    <citation type="submission" date="2018-03" db="EMBL/GenBank/DDBJ databases">
        <title>Draft genome sequence of the first documented clinical Siccibacter turicensis isolate in Austria.</title>
        <authorList>
            <person name="Lepuschitz S."/>
            <person name="Pekard-Amenitsch S."/>
            <person name="Haunold R."/>
            <person name="Schill S."/>
            <person name="Mach R."/>
            <person name="Allerberger F."/>
            <person name="Ruppitsch W."/>
            <person name="Forsythe S.J."/>
        </authorList>
    </citation>
    <scope>NUCLEOTIDE SEQUENCE [LARGE SCALE GENOMIC DNA]</scope>
    <source>
        <strain evidence="2 3">6100069499-17</strain>
    </source>
</reference>
<dbReference type="OrthoDB" id="6638399at2"/>
<comment type="caution">
    <text evidence="2">The sequence shown here is derived from an EMBL/GenBank/DDBJ whole genome shotgun (WGS) entry which is preliminary data.</text>
</comment>
<organism evidence="2 3">
    <name type="scientific">Siccibacter turicensis</name>
    <dbReference type="NCBI Taxonomy" id="357233"/>
    <lineage>
        <taxon>Bacteria</taxon>
        <taxon>Pseudomonadati</taxon>
        <taxon>Pseudomonadota</taxon>
        <taxon>Gammaproteobacteria</taxon>
        <taxon>Enterobacterales</taxon>
        <taxon>Enterobacteriaceae</taxon>
        <taxon>Siccibacter</taxon>
    </lineage>
</organism>
<keyword evidence="1" id="KW-0812">Transmembrane</keyword>
<proteinExistence type="predicted"/>
<name>A0A2P8VIG8_9ENTR</name>
<dbReference type="EMBL" id="PYEP01000005">
    <property type="protein sequence ID" value="PSN07312.1"/>
    <property type="molecule type" value="Genomic_DNA"/>
</dbReference>
<keyword evidence="1" id="KW-1133">Transmembrane helix</keyword>
<sequence>MKHPLLELIKLMFTVAVTFSVGTVVSIWLITRESISLELYIKYGAIGGIVGLWGGAGAWLMFYLQIRRRFHK</sequence>
<gene>
    <name evidence="2" type="ORF">C7G83_13765</name>
</gene>
<accession>A0A2P8VIG8</accession>
<keyword evidence="1" id="KW-0472">Membrane</keyword>
<dbReference type="AlphaFoldDB" id="A0A2P8VIG8"/>
<evidence type="ECO:0000313" key="2">
    <source>
        <dbReference type="EMBL" id="PSN07312.1"/>
    </source>
</evidence>
<dbReference type="Proteomes" id="UP000240212">
    <property type="component" value="Unassembled WGS sequence"/>
</dbReference>
<evidence type="ECO:0000313" key="3">
    <source>
        <dbReference type="Proteomes" id="UP000240212"/>
    </source>
</evidence>
<evidence type="ECO:0000256" key="1">
    <source>
        <dbReference type="SAM" id="Phobius"/>
    </source>
</evidence>